<evidence type="ECO:0000256" key="2">
    <source>
        <dbReference type="SAM" id="Phobius"/>
    </source>
</evidence>
<sequence length="463" mass="47891">MSDLGNILSRAGDELGADVGRLDDATYRRIVSKARGRRVRRHTAQSFAAVGAVAVLGTVAWLGLHRADTPQPAVTPTVTPSPTSTPSSTPAPTASSAPVAVERSGMPPMLALDDDVLARVGSGWTVVQYGPTTGDAELADGTRIVPVLALASPEGDLYHVRDDVYLGLDSFAWDGSPTVPVAVQPGIRGLLDLRTGQVVEAPRTGVGAGAYPHPSDVVELWIEDGEDRSRMWVVRPDGEAHLVTSDLPGFAGGGTTVNPDGTLALVEGADRTVVVDLVAGGARPVTLAPAGTTCATVGWQSRTDVLLVCAEGDTPPWGATLPDGLMLVRVDVAAGTAPVVLRDLRAGDLVPSDGVLLPDGRVVAKAWVHGSAPEGYLDYGCRERVAAWRDRVEEAVDLALPFRFQRVATSGGRLHVVSFDACGGDGGPIGLVVHDPTTGMTATLLPGPDGPGQLSPLSAVTAR</sequence>
<dbReference type="AlphaFoldDB" id="A0A402DW17"/>
<accession>A0A402DW17</accession>
<organism evidence="3 4">
    <name type="scientific">Cellulomonas biazotea</name>
    <dbReference type="NCBI Taxonomy" id="1709"/>
    <lineage>
        <taxon>Bacteria</taxon>
        <taxon>Bacillati</taxon>
        <taxon>Actinomycetota</taxon>
        <taxon>Actinomycetes</taxon>
        <taxon>Micrococcales</taxon>
        <taxon>Cellulomonadaceae</taxon>
        <taxon>Cellulomonas</taxon>
    </lineage>
</organism>
<keyword evidence="2" id="KW-0472">Membrane</keyword>
<keyword evidence="2" id="KW-0812">Transmembrane</keyword>
<evidence type="ECO:0000256" key="1">
    <source>
        <dbReference type="SAM" id="MobiDB-lite"/>
    </source>
</evidence>
<dbReference type="EMBL" id="BIMR01000370">
    <property type="protein sequence ID" value="GCE78308.1"/>
    <property type="molecule type" value="Genomic_DNA"/>
</dbReference>
<keyword evidence="4" id="KW-1185">Reference proteome</keyword>
<feature type="region of interest" description="Disordered" evidence="1">
    <location>
        <begin position="443"/>
        <end position="463"/>
    </location>
</feature>
<evidence type="ECO:0000313" key="4">
    <source>
        <dbReference type="Proteomes" id="UP000289954"/>
    </source>
</evidence>
<reference evidence="3 4" key="1">
    <citation type="submission" date="2019-01" db="EMBL/GenBank/DDBJ databases">
        <title>Draft genome sequence of Cellulomonas takizawaensis strain TKZ-21.</title>
        <authorList>
            <person name="Yamamura H."/>
            <person name="Hayashi T."/>
            <person name="Hamada M."/>
            <person name="Serisawa Y."/>
            <person name="Matsuyama K."/>
            <person name="Nakagawa Y."/>
            <person name="Otoguro M."/>
            <person name="Yanagida F."/>
            <person name="Hayakawa M."/>
        </authorList>
    </citation>
    <scope>NUCLEOTIDE SEQUENCE [LARGE SCALE GENOMIC DNA]</scope>
    <source>
        <strain evidence="3 4">NBRC12680</strain>
    </source>
</reference>
<evidence type="ECO:0000313" key="3">
    <source>
        <dbReference type="EMBL" id="GCE78308.1"/>
    </source>
</evidence>
<dbReference type="SUPFAM" id="SSF82171">
    <property type="entry name" value="DPP6 N-terminal domain-like"/>
    <property type="match status" value="1"/>
</dbReference>
<protein>
    <submittedName>
        <fullName evidence="3">Uncharacterized protein</fullName>
    </submittedName>
</protein>
<comment type="caution">
    <text evidence="3">The sequence shown here is derived from an EMBL/GenBank/DDBJ whole genome shotgun (WGS) entry which is preliminary data.</text>
</comment>
<keyword evidence="2" id="KW-1133">Transmembrane helix</keyword>
<gene>
    <name evidence="3" type="ORF">CBZ_33640</name>
</gene>
<dbReference type="RefSeq" id="WP_174768700.1">
    <property type="nucleotide sequence ID" value="NZ_BIMR01000370.1"/>
</dbReference>
<dbReference type="Proteomes" id="UP000289954">
    <property type="component" value="Unassembled WGS sequence"/>
</dbReference>
<proteinExistence type="predicted"/>
<feature type="transmembrane region" description="Helical" evidence="2">
    <location>
        <begin position="43"/>
        <end position="64"/>
    </location>
</feature>
<feature type="region of interest" description="Disordered" evidence="1">
    <location>
        <begin position="69"/>
        <end position="100"/>
    </location>
</feature>
<name>A0A402DW17_9CELL</name>